<dbReference type="OrthoDB" id="3356102at2759"/>
<dbReference type="AlphaFoldDB" id="A0A8H5HFA3"/>
<feature type="compositionally biased region" description="Polar residues" evidence="2">
    <location>
        <begin position="26"/>
        <end position="37"/>
    </location>
</feature>
<keyword evidence="5" id="KW-1185">Reference proteome</keyword>
<sequence length="921" mass="98727">MSPFDSSFNLYAFGFNGNDYNAGTSDSWASGTPTEVTASGRPSPPQENTLIRTLQFYNAIYVVNGDNSNPNNVHVFDPSKKSWSTQATSGGPSDFNAILDHDTNVFYALSDAGELSFLSFENITTSAQSGTIGWTDVGKAGIDTTDYKPVMAIANNHIHFLDVPGVAAGSADIFVIHFSFWQPTPQPYGNFPAQHGQTASIFQSTSNGQVQQAFAFIPDDGSATYIIDVISNTTTSLAGPSTKDASASYFASNSAIVQLTSSGSVSWIPYTNSPSDSSASWSTVKNLVSVAPTSSAGSGSGSATGTKSASGSSSTGGGSGSGSSSGSASGSSSGSASGSSNASIRASAKAVFGVMVAMVLGSVATGEKHRSKKLLIVSGGSRALGFACFIDDILHEWRSPGGVSVALVQRDAASGTWTIETEGYGIAKADGTTVNENTQFAIASNSKLFTAIATGILLSDETMSPRLSWKSKISQILPGDWKLQDPIASSETTLIDMLSHRTGIPRHEHVYSLDDTLASLLHKIQFLRPSAEFRETRQYNNLMYMIASYLPETMHRKPFPQFVKDKIFDPLGMNSTSYATTDSALADGFKKDVGAKDDDVFGGIPRAMPYATPSNGETNHIGMGPGGVITTATDMAIWLQTLLLEGKHPRTGNQIIPQEVVRKVSSSVTAVTSPIQYPEFSPSVYGAGLYTKSYRGHCDNPGFTAVISRFPKDNLGIAVLTNDGDMGAYIMEIIKYHLVDRVLGLEAIDWNKRFKEEVVSTFNSGKEHLKAILKSQHRLPPSVPLSELAEGTYINPAYGTLKFALATSRVEELPNLKEADMPCLWTRWDRIWATHLVLAHLEGNKFRVLLPRSLPLDDPSKPYWMNYEIKGNDLSAEFVINDSGAEVLGFALNGNFWGASGVEEPQGEGIKGRAEVWFDRR</sequence>
<feature type="compositionally biased region" description="Gly residues" evidence="2">
    <location>
        <begin position="314"/>
        <end position="323"/>
    </location>
</feature>
<dbReference type="InterPro" id="IPR001466">
    <property type="entry name" value="Beta-lactam-related"/>
</dbReference>
<dbReference type="InterPro" id="IPR050491">
    <property type="entry name" value="AmpC-like"/>
</dbReference>
<evidence type="ECO:0000256" key="1">
    <source>
        <dbReference type="ARBA" id="ARBA00038215"/>
    </source>
</evidence>
<feature type="compositionally biased region" description="Low complexity" evidence="2">
    <location>
        <begin position="324"/>
        <end position="339"/>
    </location>
</feature>
<feature type="compositionally biased region" description="Low complexity" evidence="2">
    <location>
        <begin position="293"/>
        <end position="313"/>
    </location>
</feature>
<feature type="region of interest" description="Disordered" evidence="2">
    <location>
        <begin position="292"/>
        <end position="339"/>
    </location>
</feature>
<dbReference type="EMBL" id="JAACJN010000054">
    <property type="protein sequence ID" value="KAF5382272.1"/>
    <property type="molecule type" value="Genomic_DNA"/>
</dbReference>
<proteinExistence type="inferred from homology"/>
<dbReference type="PANTHER" id="PTHR46825:SF15">
    <property type="entry name" value="BETA-LACTAMASE-RELATED DOMAIN-CONTAINING PROTEIN"/>
    <property type="match status" value="1"/>
</dbReference>
<dbReference type="InterPro" id="IPR012338">
    <property type="entry name" value="Beta-lactam/transpept-like"/>
</dbReference>
<evidence type="ECO:0000256" key="2">
    <source>
        <dbReference type="SAM" id="MobiDB-lite"/>
    </source>
</evidence>
<comment type="similarity">
    <text evidence="1">Belongs to the peptidase S12 family.</text>
</comment>
<dbReference type="Proteomes" id="UP000518752">
    <property type="component" value="Unassembled WGS sequence"/>
</dbReference>
<dbReference type="PANTHER" id="PTHR46825">
    <property type="entry name" value="D-ALANYL-D-ALANINE-CARBOXYPEPTIDASE/ENDOPEPTIDASE AMPH"/>
    <property type="match status" value="1"/>
</dbReference>
<reference evidence="4 5" key="1">
    <citation type="journal article" date="2020" name="ISME J.">
        <title>Uncovering the hidden diversity of litter-decomposition mechanisms in mushroom-forming fungi.</title>
        <authorList>
            <person name="Floudas D."/>
            <person name="Bentzer J."/>
            <person name="Ahren D."/>
            <person name="Johansson T."/>
            <person name="Persson P."/>
            <person name="Tunlid A."/>
        </authorList>
    </citation>
    <scope>NUCLEOTIDE SEQUENCE [LARGE SCALE GENOMIC DNA]</scope>
    <source>
        <strain evidence="4 5">CBS 406.79</strain>
    </source>
</reference>
<gene>
    <name evidence="4" type="ORF">D9757_008953</name>
</gene>
<dbReference type="Pfam" id="PF00144">
    <property type="entry name" value="Beta-lactamase"/>
    <property type="match status" value="1"/>
</dbReference>
<dbReference type="SUPFAM" id="SSF56601">
    <property type="entry name" value="beta-lactamase/transpeptidase-like"/>
    <property type="match status" value="1"/>
</dbReference>
<feature type="region of interest" description="Disordered" evidence="2">
    <location>
        <begin position="26"/>
        <end position="45"/>
    </location>
</feature>
<evidence type="ECO:0000313" key="5">
    <source>
        <dbReference type="Proteomes" id="UP000518752"/>
    </source>
</evidence>
<feature type="domain" description="Beta-lactamase-related" evidence="3">
    <location>
        <begin position="420"/>
        <end position="724"/>
    </location>
</feature>
<organism evidence="4 5">
    <name type="scientific">Collybiopsis confluens</name>
    <dbReference type="NCBI Taxonomy" id="2823264"/>
    <lineage>
        <taxon>Eukaryota</taxon>
        <taxon>Fungi</taxon>
        <taxon>Dikarya</taxon>
        <taxon>Basidiomycota</taxon>
        <taxon>Agaricomycotina</taxon>
        <taxon>Agaricomycetes</taxon>
        <taxon>Agaricomycetidae</taxon>
        <taxon>Agaricales</taxon>
        <taxon>Marasmiineae</taxon>
        <taxon>Omphalotaceae</taxon>
        <taxon>Collybiopsis</taxon>
    </lineage>
</organism>
<evidence type="ECO:0000313" key="4">
    <source>
        <dbReference type="EMBL" id="KAF5382272.1"/>
    </source>
</evidence>
<accession>A0A8H5HFA3</accession>
<name>A0A8H5HFA3_9AGAR</name>
<dbReference type="Gene3D" id="3.40.710.10">
    <property type="entry name" value="DD-peptidase/beta-lactamase superfamily"/>
    <property type="match status" value="1"/>
</dbReference>
<protein>
    <recommendedName>
        <fullName evidence="3">Beta-lactamase-related domain-containing protein</fullName>
    </recommendedName>
</protein>
<evidence type="ECO:0000259" key="3">
    <source>
        <dbReference type="Pfam" id="PF00144"/>
    </source>
</evidence>
<comment type="caution">
    <text evidence="4">The sequence shown here is derived from an EMBL/GenBank/DDBJ whole genome shotgun (WGS) entry which is preliminary data.</text>
</comment>